<evidence type="ECO:0000313" key="2">
    <source>
        <dbReference type="EMBL" id="GAA3258692.1"/>
    </source>
</evidence>
<protein>
    <submittedName>
        <fullName evidence="2">Uncharacterized protein</fullName>
    </submittedName>
</protein>
<proteinExistence type="predicted"/>
<feature type="signal peptide" evidence="1">
    <location>
        <begin position="1"/>
        <end position="29"/>
    </location>
</feature>
<dbReference type="EMBL" id="BAAAUW010000008">
    <property type="protein sequence ID" value="GAA3258692.1"/>
    <property type="molecule type" value="Genomic_DNA"/>
</dbReference>
<accession>A0ABP6QUT6</accession>
<organism evidence="2 3">
    <name type="scientific">Streptomyces labedae</name>
    <dbReference type="NCBI Taxonomy" id="285569"/>
    <lineage>
        <taxon>Bacteria</taxon>
        <taxon>Bacillati</taxon>
        <taxon>Actinomycetota</taxon>
        <taxon>Actinomycetes</taxon>
        <taxon>Kitasatosporales</taxon>
        <taxon>Streptomycetaceae</taxon>
        <taxon>Streptomyces</taxon>
    </lineage>
</organism>
<keyword evidence="3" id="KW-1185">Reference proteome</keyword>
<evidence type="ECO:0000313" key="3">
    <source>
        <dbReference type="Proteomes" id="UP001500728"/>
    </source>
</evidence>
<evidence type="ECO:0000256" key="1">
    <source>
        <dbReference type="SAM" id="SignalP"/>
    </source>
</evidence>
<gene>
    <name evidence="2" type="ORF">GCM10010469_23580</name>
</gene>
<feature type="chain" id="PRO_5046852128" evidence="1">
    <location>
        <begin position="30"/>
        <end position="60"/>
    </location>
</feature>
<sequence>MRNSRIALFLAVGAGTPLVTALTPATASAAENPLRPCLQQKPAWHRCDTELPASVQCATL</sequence>
<reference evidence="3" key="1">
    <citation type="journal article" date="2019" name="Int. J. Syst. Evol. Microbiol.">
        <title>The Global Catalogue of Microorganisms (GCM) 10K type strain sequencing project: providing services to taxonomists for standard genome sequencing and annotation.</title>
        <authorList>
            <consortium name="The Broad Institute Genomics Platform"/>
            <consortium name="The Broad Institute Genome Sequencing Center for Infectious Disease"/>
            <person name="Wu L."/>
            <person name="Ma J."/>
        </authorList>
    </citation>
    <scope>NUCLEOTIDE SEQUENCE [LARGE SCALE GENOMIC DNA]</scope>
    <source>
        <strain evidence="3">JCM 9381</strain>
    </source>
</reference>
<name>A0ABP6QUT6_9ACTN</name>
<dbReference type="Proteomes" id="UP001500728">
    <property type="component" value="Unassembled WGS sequence"/>
</dbReference>
<comment type="caution">
    <text evidence="2">The sequence shown here is derived from an EMBL/GenBank/DDBJ whole genome shotgun (WGS) entry which is preliminary data.</text>
</comment>
<keyword evidence="1" id="KW-0732">Signal</keyword>